<sequence>MPGRDEGARCRTTPRLQPNMAETVVRWRKSSHSNHESNCVEMAELDQETVGFRDSKDRSGPVLTFGRAAVRAFVAGTARGEFAVE</sequence>
<name>A0A1H6DVT4_9ACTN</name>
<dbReference type="EMBL" id="FNVU01000020">
    <property type="protein sequence ID" value="SEG89400.1"/>
    <property type="molecule type" value="Genomic_DNA"/>
</dbReference>
<evidence type="ECO:0000259" key="1">
    <source>
        <dbReference type="Pfam" id="PF04149"/>
    </source>
</evidence>
<dbReference type="InterPro" id="IPR007278">
    <property type="entry name" value="DUF397"/>
</dbReference>
<protein>
    <recommendedName>
        <fullName evidence="1">DUF397 domain-containing protein</fullName>
    </recommendedName>
</protein>
<dbReference type="RefSeq" id="WP_322973712.1">
    <property type="nucleotide sequence ID" value="NZ_FNVU01000020.1"/>
</dbReference>
<keyword evidence="3" id="KW-1185">Reference proteome</keyword>
<proteinExistence type="predicted"/>
<dbReference type="AlphaFoldDB" id="A0A1H6DVT4"/>
<accession>A0A1H6DVT4</accession>
<evidence type="ECO:0000313" key="3">
    <source>
        <dbReference type="Proteomes" id="UP000236754"/>
    </source>
</evidence>
<dbReference type="Proteomes" id="UP000236754">
    <property type="component" value="Unassembled WGS sequence"/>
</dbReference>
<gene>
    <name evidence="2" type="ORF">SAMN05216223_12075</name>
</gene>
<reference evidence="2 3" key="1">
    <citation type="submission" date="2016-10" db="EMBL/GenBank/DDBJ databases">
        <authorList>
            <person name="de Groot N.N."/>
        </authorList>
    </citation>
    <scope>NUCLEOTIDE SEQUENCE [LARGE SCALE GENOMIC DNA]</scope>
    <source>
        <strain evidence="2 3">CGMCC 4.2023</strain>
    </source>
</reference>
<feature type="domain" description="DUF397" evidence="1">
    <location>
        <begin position="26"/>
        <end position="76"/>
    </location>
</feature>
<organism evidence="2 3">
    <name type="scientific">Actinacidiphila yanglinensis</name>
    <dbReference type="NCBI Taxonomy" id="310779"/>
    <lineage>
        <taxon>Bacteria</taxon>
        <taxon>Bacillati</taxon>
        <taxon>Actinomycetota</taxon>
        <taxon>Actinomycetes</taxon>
        <taxon>Kitasatosporales</taxon>
        <taxon>Streptomycetaceae</taxon>
        <taxon>Actinacidiphila</taxon>
    </lineage>
</organism>
<dbReference type="Pfam" id="PF04149">
    <property type="entry name" value="DUF397"/>
    <property type="match status" value="1"/>
</dbReference>
<evidence type="ECO:0000313" key="2">
    <source>
        <dbReference type="EMBL" id="SEG89400.1"/>
    </source>
</evidence>